<keyword evidence="2" id="KW-1185">Reference proteome</keyword>
<evidence type="ECO:0000313" key="3">
    <source>
        <dbReference type="WBParaSite" id="SBAD_0001235701-mRNA-1"/>
    </source>
</evidence>
<dbReference type="AlphaFoldDB" id="A0A183J7W0"/>
<accession>A0A183J7W0</accession>
<protein>
    <submittedName>
        <fullName evidence="3">Intraflagellar transport protein 74 homolog</fullName>
    </submittedName>
</protein>
<dbReference type="Proteomes" id="UP000270296">
    <property type="component" value="Unassembled WGS sequence"/>
</dbReference>
<sequence>MQEDLAQLNKLINELTKSADSDGLFSIPRVQLLWKKPIVEELKDLEKKVEKLQFFENEIEQSAYYLNQLGKNHIKSLQHKELMDKVEDYYKKIAKYERYILSKIHTEL</sequence>
<evidence type="ECO:0000313" key="1">
    <source>
        <dbReference type="EMBL" id="VDP44272.1"/>
    </source>
</evidence>
<proteinExistence type="predicted"/>
<dbReference type="EMBL" id="UZAM01016679">
    <property type="protein sequence ID" value="VDP44272.1"/>
    <property type="molecule type" value="Genomic_DNA"/>
</dbReference>
<organism evidence="3">
    <name type="scientific">Soboliphyme baturini</name>
    <dbReference type="NCBI Taxonomy" id="241478"/>
    <lineage>
        <taxon>Eukaryota</taxon>
        <taxon>Metazoa</taxon>
        <taxon>Ecdysozoa</taxon>
        <taxon>Nematoda</taxon>
        <taxon>Enoplea</taxon>
        <taxon>Dorylaimia</taxon>
        <taxon>Dioctophymatida</taxon>
        <taxon>Dioctophymatoidea</taxon>
        <taxon>Soboliphymatidae</taxon>
        <taxon>Soboliphyme</taxon>
    </lineage>
</organism>
<gene>
    <name evidence="1" type="ORF">SBAD_LOCUS11957</name>
</gene>
<name>A0A183J7W0_9BILA</name>
<reference evidence="3" key="1">
    <citation type="submission" date="2016-06" db="UniProtKB">
        <authorList>
            <consortium name="WormBaseParasite"/>
        </authorList>
    </citation>
    <scope>IDENTIFICATION</scope>
</reference>
<dbReference type="WBParaSite" id="SBAD_0001235701-mRNA-1">
    <property type="protein sequence ID" value="SBAD_0001235701-mRNA-1"/>
    <property type="gene ID" value="SBAD_0001235701"/>
</dbReference>
<dbReference type="InterPro" id="IPR036744">
    <property type="entry name" value="RAP_sf"/>
</dbReference>
<evidence type="ECO:0000313" key="2">
    <source>
        <dbReference type="Proteomes" id="UP000270296"/>
    </source>
</evidence>
<dbReference type="SUPFAM" id="SSF47045">
    <property type="entry name" value="RAP domain-like"/>
    <property type="match status" value="1"/>
</dbReference>
<reference evidence="1 2" key="2">
    <citation type="submission" date="2018-11" db="EMBL/GenBank/DDBJ databases">
        <authorList>
            <consortium name="Pathogen Informatics"/>
        </authorList>
    </citation>
    <scope>NUCLEOTIDE SEQUENCE [LARGE SCALE GENOMIC DNA]</scope>
</reference>